<dbReference type="Gene3D" id="3.40.50.300">
    <property type="entry name" value="P-loop containing nucleotide triphosphate hydrolases"/>
    <property type="match status" value="1"/>
</dbReference>
<evidence type="ECO:0000256" key="4">
    <source>
        <dbReference type="ARBA" id="ARBA00007573"/>
    </source>
</evidence>
<proteinExistence type="inferred from homology"/>
<dbReference type="AlphaFoldDB" id="A0AAW1Q6D5"/>
<dbReference type="GO" id="GO:0005737">
    <property type="term" value="C:cytoplasm"/>
    <property type="evidence" value="ECO:0007669"/>
    <property type="project" value="UniProtKB-SubCell"/>
</dbReference>
<keyword evidence="8" id="KW-0539">Nucleus</keyword>
<evidence type="ECO:0000256" key="5">
    <source>
        <dbReference type="ARBA" id="ARBA00020265"/>
    </source>
</evidence>
<dbReference type="GO" id="GO:0008023">
    <property type="term" value="C:transcription elongation factor complex"/>
    <property type="evidence" value="ECO:0007669"/>
    <property type="project" value="TreeGrafter"/>
</dbReference>
<dbReference type="CDD" id="cd19494">
    <property type="entry name" value="Elp4"/>
    <property type="match status" value="1"/>
</dbReference>
<evidence type="ECO:0000313" key="10">
    <source>
        <dbReference type="EMBL" id="KAK9816857.1"/>
    </source>
</evidence>
<dbReference type="Pfam" id="PF05625">
    <property type="entry name" value="PAXNEB"/>
    <property type="match status" value="1"/>
</dbReference>
<sequence length="427" mass="45836">MSSFVRRAAPAAVPADPGTRPGLHGQTLISTGLADLDKILGGGLPLGSILLVLEHPWSAHHQTLLKYFVAEGVACGHAVHWAVPRLADGGVTSMLPKQITPKDAAQQKEQDERSKKEDEVQLRIAWQYRRYIKSKQKADAKADSEPGTSASPRRAGSSFQRKGAAGSGSAVAAGLAREWCHHYDLTKPMAEEQVRDSRLDCQAHSGDDALDSVAFAAESLVCSVSGRPAPDRQSWGWTATATPKPKPKLSRREQGPAGVGRLAISSLANADWELLGAERPELERQLMRLLFRIKGLLRESRCAAMVSIPAGSFSPALALRLQHFCDAVLQLESVGDDSDIVRLATDSPSVHGVLHVRKLPGLHTLVRPQPLVSLYVIRNKRRRIHIEGFQVDPDAEAAEADAAAGGAKSAASMMCAGPPNASKALDF</sequence>
<organism evidence="10 11">
    <name type="scientific">[Myrmecia] bisecta</name>
    <dbReference type="NCBI Taxonomy" id="41462"/>
    <lineage>
        <taxon>Eukaryota</taxon>
        <taxon>Viridiplantae</taxon>
        <taxon>Chlorophyta</taxon>
        <taxon>core chlorophytes</taxon>
        <taxon>Trebouxiophyceae</taxon>
        <taxon>Trebouxiales</taxon>
        <taxon>Trebouxiaceae</taxon>
        <taxon>Myrmecia</taxon>
    </lineage>
</organism>
<keyword evidence="6" id="KW-0963">Cytoplasm</keyword>
<feature type="region of interest" description="Disordered" evidence="9">
    <location>
        <begin position="227"/>
        <end position="255"/>
    </location>
</feature>
<feature type="compositionally biased region" description="Basic and acidic residues" evidence="9">
    <location>
        <begin position="105"/>
        <end position="119"/>
    </location>
</feature>
<gene>
    <name evidence="10" type="ORF">WJX72_006241</name>
</gene>
<feature type="compositionally biased region" description="Low complexity" evidence="9">
    <location>
        <begin position="1"/>
        <end position="15"/>
    </location>
</feature>
<dbReference type="GO" id="GO:0033588">
    <property type="term" value="C:elongator holoenzyme complex"/>
    <property type="evidence" value="ECO:0007669"/>
    <property type="project" value="InterPro"/>
</dbReference>
<evidence type="ECO:0000256" key="3">
    <source>
        <dbReference type="ARBA" id="ARBA00005043"/>
    </source>
</evidence>
<evidence type="ECO:0000256" key="8">
    <source>
        <dbReference type="ARBA" id="ARBA00023242"/>
    </source>
</evidence>
<comment type="subcellular location">
    <subcellularLocation>
        <location evidence="2">Cytoplasm</location>
    </subcellularLocation>
    <subcellularLocation>
        <location evidence="1">Nucleus</location>
    </subcellularLocation>
</comment>
<evidence type="ECO:0000256" key="1">
    <source>
        <dbReference type="ARBA" id="ARBA00004123"/>
    </source>
</evidence>
<evidence type="ECO:0000256" key="2">
    <source>
        <dbReference type="ARBA" id="ARBA00004496"/>
    </source>
</evidence>
<accession>A0AAW1Q6D5</accession>
<dbReference type="EMBL" id="JALJOR010000005">
    <property type="protein sequence ID" value="KAK9816857.1"/>
    <property type="molecule type" value="Genomic_DNA"/>
</dbReference>
<dbReference type="GO" id="GO:0002098">
    <property type="term" value="P:tRNA wobble uridine modification"/>
    <property type="evidence" value="ECO:0007669"/>
    <property type="project" value="InterPro"/>
</dbReference>
<feature type="region of interest" description="Disordered" evidence="9">
    <location>
        <begin position="137"/>
        <end position="164"/>
    </location>
</feature>
<dbReference type="InterPro" id="IPR008728">
    <property type="entry name" value="Elongator_complex_protein_4"/>
</dbReference>
<keyword evidence="11" id="KW-1185">Reference proteome</keyword>
<comment type="caution">
    <text evidence="10">The sequence shown here is derived from an EMBL/GenBank/DDBJ whole genome shotgun (WGS) entry which is preliminary data.</text>
</comment>
<protein>
    <recommendedName>
        <fullName evidence="5">Elongator complex protein 4</fullName>
    </recommendedName>
</protein>
<dbReference type="Proteomes" id="UP001489004">
    <property type="component" value="Unassembled WGS sequence"/>
</dbReference>
<dbReference type="PANTHER" id="PTHR12896">
    <property type="entry name" value="PAX6 NEIGHBOR PROTEIN PAXNEB"/>
    <property type="match status" value="1"/>
</dbReference>
<evidence type="ECO:0000313" key="11">
    <source>
        <dbReference type="Proteomes" id="UP001489004"/>
    </source>
</evidence>
<feature type="region of interest" description="Disordered" evidence="9">
    <location>
        <begin position="1"/>
        <end position="23"/>
    </location>
</feature>
<name>A0AAW1Q6D5_9CHLO</name>
<feature type="region of interest" description="Disordered" evidence="9">
    <location>
        <begin position="99"/>
        <end position="119"/>
    </location>
</feature>
<reference evidence="10 11" key="1">
    <citation type="journal article" date="2024" name="Nat. Commun.">
        <title>Phylogenomics reveals the evolutionary origins of lichenization in chlorophyte algae.</title>
        <authorList>
            <person name="Puginier C."/>
            <person name="Libourel C."/>
            <person name="Otte J."/>
            <person name="Skaloud P."/>
            <person name="Haon M."/>
            <person name="Grisel S."/>
            <person name="Petersen M."/>
            <person name="Berrin J.G."/>
            <person name="Delaux P.M."/>
            <person name="Dal Grande F."/>
            <person name="Keller J."/>
        </authorList>
    </citation>
    <scope>NUCLEOTIDE SEQUENCE [LARGE SCALE GENOMIC DNA]</scope>
    <source>
        <strain evidence="10 11">SAG 2043</strain>
    </source>
</reference>
<evidence type="ECO:0000256" key="9">
    <source>
        <dbReference type="SAM" id="MobiDB-lite"/>
    </source>
</evidence>
<comment type="pathway">
    <text evidence="3">tRNA modification; 5-methoxycarbonylmethyl-2-thiouridine-tRNA biosynthesis.</text>
</comment>
<dbReference type="PANTHER" id="PTHR12896:SF1">
    <property type="entry name" value="ELONGATOR COMPLEX PROTEIN 4"/>
    <property type="match status" value="1"/>
</dbReference>
<dbReference type="InterPro" id="IPR027417">
    <property type="entry name" value="P-loop_NTPase"/>
</dbReference>
<evidence type="ECO:0000256" key="6">
    <source>
        <dbReference type="ARBA" id="ARBA00022490"/>
    </source>
</evidence>
<keyword evidence="7" id="KW-0819">tRNA processing</keyword>
<comment type="similarity">
    <text evidence="4">Belongs to the ELP4 family.</text>
</comment>
<evidence type="ECO:0000256" key="7">
    <source>
        <dbReference type="ARBA" id="ARBA00022694"/>
    </source>
</evidence>